<reference evidence="2 3" key="1">
    <citation type="journal article" date="2014" name="Genome Announc.">
        <title>Draft genome sequence of Sclerotinia borealis, a psychrophilic plant pathogenic fungus.</title>
        <authorList>
            <person name="Mardanov A.V."/>
            <person name="Beletsky A.V."/>
            <person name="Kadnikov V.V."/>
            <person name="Ignatov A.N."/>
            <person name="Ravin N.V."/>
        </authorList>
    </citation>
    <scope>NUCLEOTIDE SEQUENCE [LARGE SCALE GENOMIC DNA]</scope>
    <source>
        <strain evidence="3">F-4157</strain>
    </source>
</reference>
<evidence type="ECO:0000256" key="1">
    <source>
        <dbReference type="SAM" id="Coils"/>
    </source>
</evidence>
<protein>
    <submittedName>
        <fullName evidence="2">Uncharacterized protein</fullName>
    </submittedName>
</protein>
<keyword evidence="1" id="KW-0175">Coiled coil</keyword>
<sequence length="158" mass="18347">MSFPTDFTQSIKRNKKQKRRTYNSANDYILPSIDTSTLDFEIFEDARCAVCDGDLDPRQPEALPQILPDLCRACQKQVAQLQLEQEHIAKEKRKRQMRGIQAAIDAQLAQSELCKVLVDGNEKLRGEIEEIERQILVQEERNEVLRRFREEELRGSEG</sequence>
<name>W9CC58_SCLBF</name>
<evidence type="ECO:0000313" key="3">
    <source>
        <dbReference type="Proteomes" id="UP000019487"/>
    </source>
</evidence>
<dbReference type="EMBL" id="AYSA01000256">
    <property type="protein sequence ID" value="ESZ94322.1"/>
    <property type="molecule type" value="Genomic_DNA"/>
</dbReference>
<dbReference type="OrthoDB" id="3535033at2759"/>
<dbReference type="AlphaFoldDB" id="W9CC58"/>
<gene>
    <name evidence="2" type="ORF">SBOR_5318</name>
</gene>
<evidence type="ECO:0000313" key="2">
    <source>
        <dbReference type="EMBL" id="ESZ94322.1"/>
    </source>
</evidence>
<organism evidence="2 3">
    <name type="scientific">Sclerotinia borealis (strain F-4128)</name>
    <dbReference type="NCBI Taxonomy" id="1432307"/>
    <lineage>
        <taxon>Eukaryota</taxon>
        <taxon>Fungi</taxon>
        <taxon>Dikarya</taxon>
        <taxon>Ascomycota</taxon>
        <taxon>Pezizomycotina</taxon>
        <taxon>Leotiomycetes</taxon>
        <taxon>Helotiales</taxon>
        <taxon>Sclerotiniaceae</taxon>
        <taxon>Sclerotinia</taxon>
    </lineage>
</organism>
<comment type="caution">
    <text evidence="2">The sequence shown here is derived from an EMBL/GenBank/DDBJ whole genome shotgun (WGS) entry which is preliminary data.</text>
</comment>
<dbReference type="HOGENOM" id="CLU_1750785_0_0_1"/>
<dbReference type="Proteomes" id="UP000019487">
    <property type="component" value="Unassembled WGS sequence"/>
</dbReference>
<accession>W9CC58</accession>
<proteinExistence type="predicted"/>
<keyword evidence="3" id="KW-1185">Reference proteome</keyword>
<feature type="coiled-coil region" evidence="1">
    <location>
        <begin position="114"/>
        <end position="141"/>
    </location>
</feature>